<dbReference type="RefSeq" id="WP_046479382.1">
    <property type="nucleotide sequence ID" value="NZ_LN829118.1"/>
</dbReference>
<dbReference type="AlphaFoldDB" id="A0A0D6JKQ8"/>
<keyword evidence="1" id="KW-0732">Signal</keyword>
<sequence>MTRRHNRTRTLESPFHAAATALTAILFCAAPSAVADELAKLQDHLDRYVAGARPALYDGVKCFDDDQRLWMKNVRDACRGETQCLTIALRARLTALHPLQPGAAALGDLEMPGVPTLETVIPPVPGVDSGTTGDTPMEIVGQLVRENEDIDNLGLAVRDAQGAPHAFVYDMDIGSSPTHDPVRAHIRNGTDATFRN</sequence>
<evidence type="ECO:0000256" key="1">
    <source>
        <dbReference type="SAM" id="SignalP"/>
    </source>
</evidence>
<reference evidence="3" key="1">
    <citation type="submission" date="2015-02" db="EMBL/GenBank/DDBJ databases">
        <authorList>
            <person name="Chooi Y.-H."/>
        </authorList>
    </citation>
    <scope>NUCLEOTIDE SEQUENCE [LARGE SCALE GENOMIC DNA]</scope>
    <source>
        <strain evidence="3">strain Y</strain>
    </source>
</reference>
<organism evidence="2 3">
    <name type="scientific">Candidatus Filomicrobium marinum</name>
    <dbReference type="NCBI Taxonomy" id="1608628"/>
    <lineage>
        <taxon>Bacteria</taxon>
        <taxon>Pseudomonadati</taxon>
        <taxon>Pseudomonadota</taxon>
        <taxon>Alphaproteobacteria</taxon>
        <taxon>Hyphomicrobiales</taxon>
        <taxon>Hyphomicrobiaceae</taxon>
        <taxon>Filomicrobium</taxon>
    </lineage>
</organism>
<dbReference type="Proteomes" id="UP000033187">
    <property type="component" value="Chromosome 1"/>
</dbReference>
<proteinExistence type="predicted"/>
<feature type="signal peptide" evidence="1">
    <location>
        <begin position="1"/>
        <end position="35"/>
    </location>
</feature>
<feature type="chain" id="PRO_5002306438" description="Lysozyme inhibitor LprI N-terminal domain-containing protein" evidence="1">
    <location>
        <begin position="36"/>
        <end position="196"/>
    </location>
</feature>
<dbReference type="EMBL" id="LN829119">
    <property type="protein sequence ID" value="CPR22282.1"/>
    <property type="molecule type" value="Genomic_DNA"/>
</dbReference>
<accession>A0A0D6JKQ8</accession>
<keyword evidence="3" id="KW-1185">Reference proteome</keyword>
<evidence type="ECO:0000313" key="2">
    <source>
        <dbReference type="EMBL" id="CPR22282.1"/>
    </source>
</evidence>
<gene>
    <name evidence="2" type="ORF">YBN1229_v1_3715</name>
</gene>
<protein>
    <recommendedName>
        <fullName evidence="4">Lysozyme inhibitor LprI N-terminal domain-containing protein</fullName>
    </recommendedName>
</protein>
<dbReference type="KEGG" id="fiy:BN1229_v1_3715"/>
<evidence type="ECO:0008006" key="4">
    <source>
        <dbReference type="Google" id="ProtNLM"/>
    </source>
</evidence>
<evidence type="ECO:0000313" key="3">
    <source>
        <dbReference type="Proteomes" id="UP000033187"/>
    </source>
</evidence>
<name>A0A0D6JKQ8_9HYPH</name>